<accession>A0AAD6RYN9</accession>
<name>A0AAD6RYN9_9AGAR</name>
<dbReference type="EMBL" id="JARJCM010000368">
    <property type="protein sequence ID" value="KAJ7017971.1"/>
    <property type="molecule type" value="Genomic_DNA"/>
</dbReference>
<dbReference type="Proteomes" id="UP001218188">
    <property type="component" value="Unassembled WGS sequence"/>
</dbReference>
<protein>
    <submittedName>
        <fullName evidence="1">Uncharacterized protein</fullName>
    </submittedName>
</protein>
<dbReference type="AlphaFoldDB" id="A0AAD6RYN9"/>
<proteinExistence type="predicted"/>
<evidence type="ECO:0000313" key="1">
    <source>
        <dbReference type="EMBL" id="KAJ7017971.1"/>
    </source>
</evidence>
<sequence length="232" mass="25286">MQCVYSVASHFPFPFLPPYLPFPSSSSLLLSIPASPTLCVIRPRDDTESRQSFNIVLAMSFPFPLRALPPVGYGPCCVIQRVTACLPPFAWRAFSGGFPFCPPSPTQSTCPHLPPPFFCARASPLSAPLAALDVTERVSACVRRCAFLHMSLMPSHRPALVPFLPALHSYLRPYCLAPHYYSSPQDALPDVRTPGFGRRSDVGHAARGCLRTLTSGTPERVRAGYVVRGGGR</sequence>
<organism evidence="1 2">
    <name type="scientific">Mycena alexandri</name>
    <dbReference type="NCBI Taxonomy" id="1745969"/>
    <lineage>
        <taxon>Eukaryota</taxon>
        <taxon>Fungi</taxon>
        <taxon>Dikarya</taxon>
        <taxon>Basidiomycota</taxon>
        <taxon>Agaricomycotina</taxon>
        <taxon>Agaricomycetes</taxon>
        <taxon>Agaricomycetidae</taxon>
        <taxon>Agaricales</taxon>
        <taxon>Marasmiineae</taxon>
        <taxon>Mycenaceae</taxon>
        <taxon>Mycena</taxon>
    </lineage>
</organism>
<keyword evidence="2" id="KW-1185">Reference proteome</keyword>
<comment type="caution">
    <text evidence="1">The sequence shown here is derived from an EMBL/GenBank/DDBJ whole genome shotgun (WGS) entry which is preliminary data.</text>
</comment>
<reference evidence="1" key="1">
    <citation type="submission" date="2023-03" db="EMBL/GenBank/DDBJ databases">
        <title>Massive genome expansion in bonnet fungi (Mycena s.s.) driven by repeated elements and novel gene families across ecological guilds.</title>
        <authorList>
            <consortium name="Lawrence Berkeley National Laboratory"/>
            <person name="Harder C.B."/>
            <person name="Miyauchi S."/>
            <person name="Viragh M."/>
            <person name="Kuo A."/>
            <person name="Thoen E."/>
            <person name="Andreopoulos B."/>
            <person name="Lu D."/>
            <person name="Skrede I."/>
            <person name="Drula E."/>
            <person name="Henrissat B."/>
            <person name="Morin E."/>
            <person name="Kohler A."/>
            <person name="Barry K."/>
            <person name="LaButti K."/>
            <person name="Morin E."/>
            <person name="Salamov A."/>
            <person name="Lipzen A."/>
            <person name="Mereny Z."/>
            <person name="Hegedus B."/>
            <person name="Baldrian P."/>
            <person name="Stursova M."/>
            <person name="Weitz H."/>
            <person name="Taylor A."/>
            <person name="Grigoriev I.V."/>
            <person name="Nagy L.G."/>
            <person name="Martin F."/>
            <person name="Kauserud H."/>
        </authorList>
    </citation>
    <scope>NUCLEOTIDE SEQUENCE</scope>
    <source>
        <strain evidence="1">CBHHK200</strain>
    </source>
</reference>
<evidence type="ECO:0000313" key="2">
    <source>
        <dbReference type="Proteomes" id="UP001218188"/>
    </source>
</evidence>
<gene>
    <name evidence="1" type="ORF">C8F04DRAFT_1405353</name>
</gene>